<dbReference type="AlphaFoldDB" id="F1T4D5"/>
<dbReference type="InterPro" id="IPR019851">
    <property type="entry name" value="CRISPR-assoc_Cas1_ECOLI"/>
</dbReference>
<dbReference type="InterPro" id="IPR002729">
    <property type="entry name" value="CRISPR-assoc_Cas1"/>
</dbReference>
<evidence type="ECO:0000256" key="6">
    <source>
        <dbReference type="ARBA" id="ARBA00023118"/>
    </source>
</evidence>
<evidence type="ECO:0000256" key="5">
    <source>
        <dbReference type="ARBA" id="ARBA00022842"/>
    </source>
</evidence>
<dbReference type="eggNOG" id="COG1518">
    <property type="taxonomic scope" value="Bacteria"/>
</dbReference>
<dbReference type="GO" id="GO:0016787">
    <property type="term" value="F:hydrolase activity"/>
    <property type="evidence" value="ECO:0007669"/>
    <property type="project" value="UniProtKB-KW"/>
</dbReference>
<evidence type="ECO:0000256" key="3">
    <source>
        <dbReference type="ARBA" id="ARBA00022759"/>
    </source>
</evidence>
<sequence>MELLGLIAMKANVGAEKVKLQELPHASDRISFIYIEYAKINRIDSAITAYKEEGTFRIPAALMSVLLLGPGTSITHRAMELLGSVGVCVIWVGESGVRTYAHGRPLARTSKLLMLQASLVSNTRSRLEVARRMYQMRFPSDDCSAYTMQQLRGREGARVRTIYRRMSRKYHVPWNGRDYNYEIFEDASAVNQALSAGNVCLYGLVQSVVYALGLASGLGFVHVGHDLSFVYDIADLYKAETTIPLAFCLAEEKERDSSIDIGSQMRLRMRDSFTSTKLLPQIVKDIQYILAVPEEQQVEADVLQLWDDKLGAVSAGINYSETD</sequence>
<keyword evidence="1 8" id="KW-0540">Nuclease</keyword>
<proteinExistence type="inferred from homology"/>
<feature type="binding site" evidence="8">
    <location>
        <position position="155"/>
    </location>
    <ligand>
        <name>Mn(2+)</name>
        <dbReference type="ChEBI" id="CHEBI:29035"/>
    </ligand>
</feature>
<dbReference type="PANTHER" id="PTHR34353">
    <property type="entry name" value="CRISPR-ASSOCIATED ENDONUCLEASE CAS1 1"/>
    <property type="match status" value="1"/>
</dbReference>
<dbReference type="GO" id="GO:0051607">
    <property type="term" value="P:defense response to virus"/>
    <property type="evidence" value="ECO:0007669"/>
    <property type="project" value="UniProtKB-UniRule"/>
</dbReference>
<comment type="caution">
    <text evidence="9">The sequence shown here is derived from an EMBL/GenBank/DDBJ whole genome shotgun (WGS) entry which is preliminary data.</text>
</comment>
<dbReference type="InterPro" id="IPR050646">
    <property type="entry name" value="Cas1"/>
</dbReference>
<evidence type="ECO:0000256" key="1">
    <source>
        <dbReference type="ARBA" id="ARBA00022722"/>
    </source>
</evidence>
<name>F1T4D5_9ACTN</name>
<dbReference type="EC" id="3.1.-.-" evidence="8"/>
<dbReference type="GO" id="GO:0003677">
    <property type="term" value="F:DNA binding"/>
    <property type="evidence" value="ECO:0007669"/>
    <property type="project" value="UniProtKB-KW"/>
</dbReference>
<dbReference type="PANTHER" id="PTHR34353:SF3">
    <property type="entry name" value="CRISPR-ASSOCIATED ENDONUCLEASE CAS1"/>
    <property type="match status" value="1"/>
</dbReference>
<reference evidence="9 10" key="1">
    <citation type="submission" date="2011-02" db="EMBL/GenBank/DDBJ databases">
        <authorList>
            <person name="Muzny D."/>
            <person name="Qin X."/>
            <person name="Buhay C."/>
            <person name="Dugan-Rocha S."/>
            <person name="Ding Y."/>
            <person name="Chen G."/>
            <person name="Hawes A."/>
            <person name="Holder M."/>
            <person name="Jhangiani S."/>
            <person name="Johnson A."/>
            <person name="Khan Z."/>
            <person name="Li Z."/>
            <person name="Liu W."/>
            <person name="Liu X."/>
            <person name="Perez L."/>
            <person name="Shen H."/>
            <person name="Wang Q."/>
            <person name="Watt J."/>
            <person name="Xi L."/>
            <person name="Xin Y."/>
            <person name="Zhou J."/>
            <person name="Deng J."/>
            <person name="Jiang H."/>
            <person name="Liu Y."/>
            <person name="Qu J."/>
            <person name="Song X.-Z."/>
            <person name="Zhang L."/>
            <person name="Villasana D."/>
            <person name="Johnson A."/>
            <person name="Liu J."/>
            <person name="Liyanage D."/>
            <person name="Lorensuhewa L."/>
            <person name="Robinson T."/>
            <person name="Song A."/>
            <person name="Song B.-B."/>
            <person name="Dinh H."/>
            <person name="Thornton R."/>
            <person name="Coyle M."/>
            <person name="Francisco L."/>
            <person name="Jackson L."/>
            <person name="Javaid M."/>
            <person name="Korchina V."/>
            <person name="Kovar C."/>
            <person name="Mata R."/>
            <person name="Mathew T."/>
            <person name="Ngo R."/>
            <person name="Nguyen L."/>
            <person name="Nguyen N."/>
            <person name="Okwuonu G."/>
            <person name="Ongeri F."/>
            <person name="Pham C."/>
            <person name="Simmons D."/>
            <person name="Wilczek-Boney K."/>
            <person name="Hale W."/>
            <person name="Jakkamsetti A."/>
            <person name="Pham P."/>
            <person name="Ruth R."/>
            <person name="San Lucas F."/>
            <person name="Warren J."/>
            <person name="Zhang J."/>
            <person name="Zhao Z."/>
            <person name="Zhou C."/>
            <person name="Zhu D."/>
            <person name="Lee S."/>
            <person name="Bess C."/>
            <person name="Blankenburg K."/>
            <person name="Forbes L."/>
            <person name="Fu Q."/>
            <person name="Gubbala S."/>
            <person name="Hirani K."/>
            <person name="Jayaseelan J.C."/>
            <person name="Lara F."/>
            <person name="Munidasa M."/>
            <person name="Palculict T."/>
            <person name="Patil S."/>
            <person name="Pu L.-L."/>
            <person name="Saada N."/>
            <person name="Tang L."/>
            <person name="Weissenberger G."/>
            <person name="Zhu Y."/>
            <person name="Hemphill L."/>
            <person name="Shang Y."/>
            <person name="Youmans B."/>
            <person name="Ayvaz T."/>
            <person name="Ross M."/>
            <person name="Santibanez J."/>
            <person name="Aqrawi P."/>
            <person name="Gross S."/>
            <person name="Joshi V."/>
            <person name="Fowler G."/>
            <person name="Nazareth L."/>
            <person name="Reid J."/>
            <person name="Worley K."/>
            <person name="Petrosino J."/>
            <person name="Highlander S."/>
            <person name="Gibbs R."/>
        </authorList>
    </citation>
    <scope>NUCLEOTIDE SEQUENCE [LARGE SCALE GENOMIC DNA]</scope>
    <source>
        <strain evidence="9 10">DSM 15829</strain>
    </source>
</reference>
<gene>
    <name evidence="8 9" type="primary">cas1</name>
    <name evidence="9" type="ORF">HMPREF0091_10526</name>
</gene>
<comment type="similarity">
    <text evidence="8">Belongs to the CRISPR-associated endonuclease Cas1 family.</text>
</comment>
<keyword evidence="5 8" id="KW-0460">Magnesium</keyword>
<keyword evidence="7 8" id="KW-0238">DNA-binding</keyword>
<comment type="subunit">
    <text evidence="8">Homodimer, forms a heterotetramer with a Cas2 homodimer.</text>
</comment>
<keyword evidence="3 8" id="KW-0255">Endonuclease</keyword>
<keyword evidence="4 8" id="KW-0378">Hydrolase</keyword>
<dbReference type="Gene3D" id="3.100.10.20">
    <property type="entry name" value="CRISPR-associated endonuclease Cas1, N-terminal domain"/>
    <property type="match status" value="1"/>
</dbReference>
<dbReference type="GO" id="GO:0043571">
    <property type="term" value="P:maintenance of CRISPR repeat elements"/>
    <property type="evidence" value="ECO:0007669"/>
    <property type="project" value="UniProtKB-UniRule"/>
</dbReference>
<protein>
    <recommendedName>
        <fullName evidence="8">CRISPR-associated endonuclease Cas1</fullName>
        <ecNumber evidence="8">3.1.-.-</ecNumber>
    </recommendedName>
</protein>
<evidence type="ECO:0000313" key="10">
    <source>
        <dbReference type="Proteomes" id="UP000005947"/>
    </source>
</evidence>
<evidence type="ECO:0000256" key="7">
    <source>
        <dbReference type="ARBA" id="ARBA00023125"/>
    </source>
</evidence>
<comment type="cofactor">
    <cofactor evidence="8">
        <name>Mg(2+)</name>
        <dbReference type="ChEBI" id="CHEBI:18420"/>
    </cofactor>
    <cofactor evidence="8">
        <name>Mn(2+)</name>
        <dbReference type="ChEBI" id="CHEBI:29035"/>
    </cofactor>
</comment>
<dbReference type="Proteomes" id="UP000005947">
    <property type="component" value="Unassembled WGS sequence"/>
</dbReference>
<dbReference type="Pfam" id="PF01867">
    <property type="entry name" value="Cas_Cas1"/>
    <property type="match status" value="2"/>
</dbReference>
<dbReference type="GO" id="GO:0046872">
    <property type="term" value="F:metal ion binding"/>
    <property type="evidence" value="ECO:0007669"/>
    <property type="project" value="UniProtKB-UniRule"/>
</dbReference>
<accession>F1T4D5</accession>
<keyword evidence="8" id="KW-0464">Manganese</keyword>
<dbReference type="CDD" id="cd09719">
    <property type="entry name" value="Cas1_I-E"/>
    <property type="match status" value="1"/>
</dbReference>
<feature type="binding site" evidence="8">
    <location>
        <position position="222"/>
    </location>
    <ligand>
        <name>Mn(2+)</name>
        <dbReference type="ChEBI" id="CHEBI:29035"/>
    </ligand>
</feature>
<keyword evidence="6 8" id="KW-0051">Antiviral defense</keyword>
<dbReference type="Gene3D" id="1.20.120.920">
    <property type="entry name" value="CRISPR-associated endonuclease Cas1, C-terminal domain"/>
    <property type="match status" value="1"/>
</dbReference>
<dbReference type="NCBIfam" id="TIGR03638">
    <property type="entry name" value="cas1_ECOLI"/>
    <property type="match status" value="1"/>
</dbReference>
<comment type="function">
    <text evidence="8">CRISPR (clustered regularly interspaced short palindromic repeat), is an adaptive immune system that provides protection against mobile genetic elements (viruses, transposable elements and conjugative plasmids). CRISPR clusters contain spacers, sequences complementary to antecedent mobile elements, and target invading nucleic acids. CRISPR clusters are transcribed and processed into CRISPR RNA (crRNA). Acts as a dsDNA endonuclease. Involved in the integration of spacer DNA into the CRISPR cassette.</text>
</comment>
<dbReference type="GO" id="GO:0004520">
    <property type="term" value="F:DNA endonuclease activity"/>
    <property type="evidence" value="ECO:0007669"/>
    <property type="project" value="InterPro"/>
</dbReference>
<keyword evidence="2 8" id="KW-0479">Metal-binding</keyword>
<dbReference type="EMBL" id="ACGK02000001">
    <property type="protein sequence ID" value="EGF23579.1"/>
    <property type="molecule type" value="Genomic_DNA"/>
</dbReference>
<evidence type="ECO:0000256" key="4">
    <source>
        <dbReference type="ARBA" id="ARBA00022801"/>
    </source>
</evidence>
<evidence type="ECO:0000256" key="8">
    <source>
        <dbReference type="HAMAP-Rule" id="MF_01470"/>
    </source>
</evidence>
<keyword evidence="10" id="KW-1185">Reference proteome</keyword>
<dbReference type="InterPro" id="IPR042206">
    <property type="entry name" value="CRISPR-assoc_Cas1_C"/>
</dbReference>
<dbReference type="InterPro" id="IPR033641">
    <property type="entry name" value="Cas1_I-E"/>
</dbReference>
<dbReference type="InterPro" id="IPR042211">
    <property type="entry name" value="CRISPR-assoc_Cas1_N"/>
</dbReference>
<feature type="binding site" evidence="8">
    <location>
        <position position="235"/>
    </location>
    <ligand>
        <name>Mn(2+)</name>
        <dbReference type="ChEBI" id="CHEBI:29035"/>
    </ligand>
</feature>
<organism evidence="9 10">
    <name type="scientific">Fannyhessea vaginae DSM 15829</name>
    <dbReference type="NCBI Taxonomy" id="525256"/>
    <lineage>
        <taxon>Bacteria</taxon>
        <taxon>Bacillati</taxon>
        <taxon>Actinomycetota</taxon>
        <taxon>Coriobacteriia</taxon>
        <taxon>Coriobacteriales</taxon>
        <taxon>Atopobiaceae</taxon>
        <taxon>Fannyhessea</taxon>
    </lineage>
</organism>
<evidence type="ECO:0000313" key="9">
    <source>
        <dbReference type="EMBL" id="EGF23579.1"/>
    </source>
</evidence>
<evidence type="ECO:0000256" key="2">
    <source>
        <dbReference type="ARBA" id="ARBA00022723"/>
    </source>
</evidence>
<dbReference type="HAMAP" id="MF_01470">
    <property type="entry name" value="Cas1"/>
    <property type="match status" value="1"/>
</dbReference>
<dbReference type="NCBIfam" id="TIGR00287">
    <property type="entry name" value="cas1"/>
    <property type="match status" value="1"/>
</dbReference>